<proteinExistence type="predicted"/>
<dbReference type="KEGG" id="bml:BMA10229_0650"/>
<dbReference type="Pfam" id="PF10933">
    <property type="entry name" value="DUF2827"/>
    <property type="match status" value="1"/>
</dbReference>
<protein>
    <recommendedName>
        <fullName evidence="3">DUF2827 domain-containing protein</fullName>
    </recommendedName>
</protein>
<organism evidence="1 2">
    <name type="scientific">Burkholderia mallei (strain NCTC 10229)</name>
    <dbReference type="NCBI Taxonomy" id="412022"/>
    <lineage>
        <taxon>Bacteria</taxon>
        <taxon>Pseudomonadati</taxon>
        <taxon>Pseudomonadota</taxon>
        <taxon>Betaproteobacteria</taxon>
        <taxon>Burkholderiales</taxon>
        <taxon>Burkholderiaceae</taxon>
        <taxon>Burkholderia</taxon>
        <taxon>pseudomallei group</taxon>
    </lineage>
</organism>
<dbReference type="AlphaFoldDB" id="A2RXP6"/>
<accession>A2RXP6</accession>
<evidence type="ECO:0000313" key="1">
    <source>
        <dbReference type="EMBL" id="ABN00115.1"/>
    </source>
</evidence>
<evidence type="ECO:0008006" key="3">
    <source>
        <dbReference type="Google" id="ProtNLM"/>
    </source>
</evidence>
<name>A2RXP6_BURM9</name>
<reference evidence="1 2" key="1">
    <citation type="submission" date="2007-01" db="EMBL/GenBank/DDBJ databases">
        <authorList>
            <person name="DeShazer D."/>
            <person name="Woods D.E."/>
            <person name="Nierman W.C."/>
        </authorList>
    </citation>
    <scope>NUCLEOTIDE SEQUENCE [LARGE SCALE GENOMIC DNA]</scope>
    <source>
        <strain evidence="1 2">NCTC 10229</strain>
    </source>
</reference>
<dbReference type="Proteomes" id="UP000002283">
    <property type="component" value="Chromosome II"/>
</dbReference>
<dbReference type="EMBL" id="CP000545">
    <property type="protein sequence ID" value="ABN00115.1"/>
    <property type="molecule type" value="Genomic_DNA"/>
</dbReference>
<gene>
    <name evidence="1" type="ordered locus">BMA10229_0650</name>
</gene>
<sequence>MRAAAPRVRYTASFPSLLHAMTPPVDLNGLRIGITIGLREPNESLWINGIKQNALFLAKLLMKSSRGYRVTIVNTTDVPITDALPWDRRIFDTRSFADVKDSLDVLIELGGQIDGEQTAYLKARGVKLVSYCCGFEYIHATQSILFGRRMWDTLFINRGYDEIWAIPQIAPSSLPFLQSLRRSPGRVVPFVWDPMFLGERTRLLPERGEYRPSGKRAKRLTVMEPNHDVVKFCVYPMLIIDEAYRREPDAIAFAHVTNAERLAHDSPEFVMLMNYLEIVRASKASFVGRFDTPTFLAEHTDVVVSHQWENPLNYFYFDVCWQGYPLVHNAHLVPDIGYYYPDNDVQTGAEVLMRVLREHDDDWEGYAARQRSLLRRYTSKNPTLVAEYDTLLANLVNDRR</sequence>
<dbReference type="HOGENOM" id="CLU_725040_0_0_4"/>
<dbReference type="InterPro" id="IPR021234">
    <property type="entry name" value="DUF2827"/>
</dbReference>
<evidence type="ECO:0000313" key="2">
    <source>
        <dbReference type="Proteomes" id="UP000002283"/>
    </source>
</evidence>